<name>A0A0F7FCW2_PAEDU</name>
<sequence length="66" mass="6732">MPTITLNVEGMSCGGCASKVEGAIKDLGAEGKVDLAAKSVTISYEEGKVTVDALKAAIEDKGFDVV</sequence>
<dbReference type="PROSITE" id="PS50846">
    <property type="entry name" value="HMA_2"/>
    <property type="match status" value="1"/>
</dbReference>
<reference evidence="2 3" key="2">
    <citation type="journal article" date="2016" name="Genome Announc.">
        <title>Genome Sequence of a Gram-Positive Diazotroph, Paenibacillus durus Type Strain ATCC 35681.</title>
        <authorList>
            <person name="Halim M.A."/>
            <person name="Rahman A.Y."/>
            <person name="Sim K.S."/>
            <person name="Yam H.C."/>
            <person name="Rahim A.A."/>
            <person name="Ghazali A.H."/>
            <person name="Najimudin N."/>
        </authorList>
    </citation>
    <scope>NUCLEOTIDE SEQUENCE [LARGE SCALE GENOMIC DNA]</scope>
    <source>
        <strain evidence="2 3">ATCC 35681</strain>
    </source>
</reference>
<dbReference type="Gene3D" id="3.30.70.100">
    <property type="match status" value="1"/>
</dbReference>
<evidence type="ECO:0000259" key="1">
    <source>
        <dbReference type="PROSITE" id="PS50846"/>
    </source>
</evidence>
<dbReference type="Proteomes" id="UP000034189">
    <property type="component" value="Chromosome"/>
</dbReference>
<evidence type="ECO:0000313" key="3">
    <source>
        <dbReference type="Proteomes" id="UP000034189"/>
    </source>
</evidence>
<dbReference type="SUPFAM" id="SSF55008">
    <property type="entry name" value="HMA, heavy metal-associated domain"/>
    <property type="match status" value="1"/>
</dbReference>
<dbReference type="PATRIC" id="fig|1333534.5.peg.3993"/>
<gene>
    <name evidence="2" type="ORF">VK70_18085</name>
</gene>
<dbReference type="EMBL" id="CP011114">
    <property type="protein sequence ID" value="AKG36232.1"/>
    <property type="molecule type" value="Genomic_DNA"/>
</dbReference>
<organism evidence="2 3">
    <name type="scientific">Paenibacillus durus ATCC 35681</name>
    <dbReference type="NCBI Taxonomy" id="1333534"/>
    <lineage>
        <taxon>Bacteria</taxon>
        <taxon>Bacillati</taxon>
        <taxon>Bacillota</taxon>
        <taxon>Bacilli</taxon>
        <taxon>Bacillales</taxon>
        <taxon>Paenibacillaceae</taxon>
        <taxon>Paenibacillus</taxon>
    </lineage>
</organism>
<dbReference type="InterPro" id="IPR036163">
    <property type="entry name" value="HMA_dom_sf"/>
</dbReference>
<protein>
    <submittedName>
        <fullName evidence="2">Copper resistance protein CopZ</fullName>
    </submittedName>
</protein>
<dbReference type="RefSeq" id="WP_025694273.1">
    <property type="nucleotide sequence ID" value="NZ_ASQQ01000102.1"/>
</dbReference>
<feature type="domain" description="HMA" evidence="1">
    <location>
        <begin position="2"/>
        <end position="66"/>
    </location>
</feature>
<dbReference type="InterPro" id="IPR006121">
    <property type="entry name" value="HMA_dom"/>
</dbReference>
<reference evidence="2 3" key="1">
    <citation type="submission" date="2015-03" db="EMBL/GenBank/DDBJ databases">
        <authorList>
            <person name="Abdul Halim M."/>
        </authorList>
    </citation>
    <scope>NUCLEOTIDE SEQUENCE [LARGE SCALE GENOMIC DNA]</scope>
    <source>
        <strain evidence="2 3">ATCC 35681</strain>
    </source>
</reference>
<evidence type="ECO:0000313" key="2">
    <source>
        <dbReference type="EMBL" id="AKG36232.1"/>
    </source>
</evidence>
<dbReference type="GO" id="GO:0046872">
    <property type="term" value="F:metal ion binding"/>
    <property type="evidence" value="ECO:0007669"/>
    <property type="project" value="InterPro"/>
</dbReference>
<dbReference type="Pfam" id="PF00403">
    <property type="entry name" value="HMA"/>
    <property type="match status" value="1"/>
</dbReference>
<proteinExistence type="predicted"/>
<dbReference type="AlphaFoldDB" id="A0A0F7FCW2"/>
<dbReference type="HOGENOM" id="CLU_134973_10_1_9"/>
<accession>A0A0F7FCW2</accession>
<dbReference type="CDD" id="cd00371">
    <property type="entry name" value="HMA"/>
    <property type="match status" value="1"/>
</dbReference>
<dbReference type="OrthoDB" id="9813965at2"/>